<dbReference type="AlphaFoldDB" id="A0A917CPI3"/>
<comment type="similarity">
    <text evidence="3">Belongs to the peptidase M20A family.</text>
</comment>
<keyword evidence="6" id="KW-0862">Zinc</keyword>
<dbReference type="PANTHER" id="PTHR43808:SF25">
    <property type="entry name" value="PEPTIDASE M20 DIMERISATION DOMAIN-CONTAINING PROTEIN"/>
    <property type="match status" value="1"/>
</dbReference>
<keyword evidence="4" id="KW-0479">Metal-binding</keyword>
<sequence length="439" mass="48930">MSSHEELQERIHQRVEAKREEIIALLQDMVRIPSVTHPPGGDEGPVQVYMANKYKEMGLTVDVFEPTEVAGIEEHEGWWPGLDYTNRPNVVGVWKGSGGGKTLILNGHCDVVDEGPHELWKHDPFSGIVEDGKLYGRGSVDMKGGIAAMTMAVECLQELGITLQGDVILQSVVNEELGGYNGTLACILRGYEGDAAIVTEPSDLKIEPGTKGGQAYTITVPGVGAHQSFWWEGVSALDKAIRIKKAIEEFEEIRYRQTRDNLLFSDPVLFPTPAMADSIYSFVSGDPAIIGVPYETKMELWIDVLPGEDLDEVTKSFEEHIQKEASLDWYLKDNPPIIKRADMRPIYPTQIPLDHPIVNDMKQSFIVYMDEEPKVCGFEAACDAMMFNKFSNTPAMVFGPGQLKWAHRPDEYMDIEQLIASVKILSLAIVRFCGVQSER</sequence>
<accession>A0A917CPI3</accession>
<evidence type="ECO:0000256" key="3">
    <source>
        <dbReference type="ARBA" id="ARBA00006247"/>
    </source>
</evidence>
<proteinExistence type="inferred from homology"/>
<gene>
    <name evidence="9" type="ORF">GCM10010916_08150</name>
</gene>
<evidence type="ECO:0000256" key="1">
    <source>
        <dbReference type="ARBA" id="ARBA00001941"/>
    </source>
</evidence>
<dbReference type="Pfam" id="PF07687">
    <property type="entry name" value="M20_dimer"/>
    <property type="match status" value="1"/>
</dbReference>
<comment type="cofactor">
    <cofactor evidence="2">
        <name>Zn(2+)</name>
        <dbReference type="ChEBI" id="CHEBI:29105"/>
    </cofactor>
</comment>
<dbReference type="Gene3D" id="3.30.70.360">
    <property type="match status" value="1"/>
</dbReference>
<dbReference type="InterPro" id="IPR002933">
    <property type="entry name" value="Peptidase_M20"/>
</dbReference>
<keyword evidence="5" id="KW-0378">Hydrolase</keyword>
<dbReference type="GO" id="GO:0016787">
    <property type="term" value="F:hydrolase activity"/>
    <property type="evidence" value="ECO:0007669"/>
    <property type="project" value="UniProtKB-KW"/>
</dbReference>
<dbReference type="EMBL" id="BMGR01000002">
    <property type="protein sequence ID" value="GGF93153.1"/>
    <property type="molecule type" value="Genomic_DNA"/>
</dbReference>
<keyword evidence="10" id="KW-1185">Reference proteome</keyword>
<organism evidence="9 10">
    <name type="scientific">Paenibacillus abyssi</name>
    <dbReference type="NCBI Taxonomy" id="1340531"/>
    <lineage>
        <taxon>Bacteria</taxon>
        <taxon>Bacillati</taxon>
        <taxon>Bacillota</taxon>
        <taxon>Bacilli</taxon>
        <taxon>Bacillales</taxon>
        <taxon>Paenibacillaceae</taxon>
        <taxon>Paenibacillus</taxon>
    </lineage>
</organism>
<dbReference type="SUPFAM" id="SSF55031">
    <property type="entry name" value="Bacterial exopeptidase dimerisation domain"/>
    <property type="match status" value="1"/>
</dbReference>
<dbReference type="Pfam" id="PF01546">
    <property type="entry name" value="Peptidase_M20"/>
    <property type="match status" value="1"/>
</dbReference>
<evidence type="ECO:0000256" key="6">
    <source>
        <dbReference type="ARBA" id="ARBA00022833"/>
    </source>
</evidence>
<dbReference type="InterPro" id="IPR036264">
    <property type="entry name" value="Bact_exopeptidase_dim_dom"/>
</dbReference>
<feature type="domain" description="Peptidase M20 dimerisation" evidence="8">
    <location>
        <begin position="209"/>
        <end position="325"/>
    </location>
</feature>
<dbReference type="Gene3D" id="3.40.630.10">
    <property type="entry name" value="Zn peptidases"/>
    <property type="match status" value="1"/>
</dbReference>
<dbReference type="InterPro" id="IPR050072">
    <property type="entry name" value="Peptidase_M20A"/>
</dbReference>
<dbReference type="Proteomes" id="UP000644756">
    <property type="component" value="Unassembled WGS sequence"/>
</dbReference>
<comment type="caution">
    <text evidence="9">The sequence shown here is derived from an EMBL/GenBank/DDBJ whole genome shotgun (WGS) entry which is preliminary data.</text>
</comment>
<dbReference type="InterPro" id="IPR010182">
    <property type="entry name" value="ArgE/DapE"/>
</dbReference>
<dbReference type="GO" id="GO:0046872">
    <property type="term" value="F:metal ion binding"/>
    <property type="evidence" value="ECO:0007669"/>
    <property type="project" value="UniProtKB-KW"/>
</dbReference>
<evidence type="ECO:0000256" key="7">
    <source>
        <dbReference type="ARBA" id="ARBA00023285"/>
    </source>
</evidence>
<dbReference type="PANTHER" id="PTHR43808">
    <property type="entry name" value="ACETYLORNITHINE DEACETYLASE"/>
    <property type="match status" value="1"/>
</dbReference>
<reference evidence="9" key="1">
    <citation type="journal article" date="2014" name="Int. J. Syst. Evol. Microbiol.">
        <title>Complete genome sequence of Corynebacterium casei LMG S-19264T (=DSM 44701T), isolated from a smear-ripened cheese.</title>
        <authorList>
            <consortium name="US DOE Joint Genome Institute (JGI-PGF)"/>
            <person name="Walter F."/>
            <person name="Albersmeier A."/>
            <person name="Kalinowski J."/>
            <person name="Ruckert C."/>
        </authorList>
    </citation>
    <scope>NUCLEOTIDE SEQUENCE</scope>
    <source>
        <strain evidence="9">CGMCC 1.12987</strain>
    </source>
</reference>
<name>A0A917CPI3_9BACL</name>
<reference evidence="9" key="2">
    <citation type="submission" date="2020-09" db="EMBL/GenBank/DDBJ databases">
        <authorList>
            <person name="Sun Q."/>
            <person name="Zhou Y."/>
        </authorList>
    </citation>
    <scope>NUCLEOTIDE SEQUENCE</scope>
    <source>
        <strain evidence="9">CGMCC 1.12987</strain>
    </source>
</reference>
<evidence type="ECO:0000313" key="10">
    <source>
        <dbReference type="Proteomes" id="UP000644756"/>
    </source>
</evidence>
<evidence type="ECO:0000259" key="8">
    <source>
        <dbReference type="Pfam" id="PF07687"/>
    </source>
</evidence>
<protein>
    <submittedName>
        <fullName evidence="9">Acetylornithine deacetylase</fullName>
    </submittedName>
</protein>
<dbReference type="RefSeq" id="WP_188529259.1">
    <property type="nucleotide sequence ID" value="NZ_BMGR01000002.1"/>
</dbReference>
<dbReference type="SUPFAM" id="SSF53187">
    <property type="entry name" value="Zn-dependent exopeptidases"/>
    <property type="match status" value="1"/>
</dbReference>
<evidence type="ECO:0000256" key="5">
    <source>
        <dbReference type="ARBA" id="ARBA00022801"/>
    </source>
</evidence>
<evidence type="ECO:0000313" key="9">
    <source>
        <dbReference type="EMBL" id="GGF93153.1"/>
    </source>
</evidence>
<dbReference type="NCBIfam" id="TIGR01910">
    <property type="entry name" value="DapE-ArgE"/>
    <property type="match status" value="1"/>
</dbReference>
<evidence type="ECO:0000256" key="4">
    <source>
        <dbReference type="ARBA" id="ARBA00022723"/>
    </source>
</evidence>
<keyword evidence="7" id="KW-0170">Cobalt</keyword>
<dbReference type="InterPro" id="IPR011650">
    <property type="entry name" value="Peptidase_M20_dimer"/>
</dbReference>
<comment type="cofactor">
    <cofactor evidence="1">
        <name>Co(2+)</name>
        <dbReference type="ChEBI" id="CHEBI:48828"/>
    </cofactor>
</comment>
<evidence type="ECO:0000256" key="2">
    <source>
        <dbReference type="ARBA" id="ARBA00001947"/>
    </source>
</evidence>